<dbReference type="EMBL" id="OZ034813">
    <property type="protein sequence ID" value="CAL1353972.1"/>
    <property type="molecule type" value="Genomic_DNA"/>
</dbReference>
<evidence type="ECO:0000313" key="3">
    <source>
        <dbReference type="EMBL" id="CAL1353972.1"/>
    </source>
</evidence>
<gene>
    <name evidence="3" type="ORF">LTRI10_LOCUS1831</name>
</gene>
<keyword evidence="4" id="KW-1185">Reference proteome</keyword>
<dbReference type="Proteomes" id="UP001497516">
    <property type="component" value="Chromosome 1"/>
</dbReference>
<keyword evidence="2" id="KW-0732">Signal</keyword>
<feature type="compositionally biased region" description="Basic and acidic residues" evidence="1">
    <location>
        <begin position="89"/>
        <end position="98"/>
    </location>
</feature>
<name>A0AAV2CD73_9ROSI</name>
<evidence type="ECO:0000313" key="4">
    <source>
        <dbReference type="Proteomes" id="UP001497516"/>
    </source>
</evidence>
<evidence type="ECO:0000256" key="2">
    <source>
        <dbReference type="SAM" id="SignalP"/>
    </source>
</evidence>
<sequence>MRGAPTSLLRVVATALLTILQLSRTADDLFLHYGVAILKAALANQHKQGFGLTTVHKKSEGKSSTPVEYLARRQTVEIGKKRPAGRKSTRIETGKRKR</sequence>
<protein>
    <recommendedName>
        <fullName evidence="5">Secreted protein</fullName>
    </recommendedName>
</protein>
<organism evidence="3 4">
    <name type="scientific">Linum trigynum</name>
    <dbReference type="NCBI Taxonomy" id="586398"/>
    <lineage>
        <taxon>Eukaryota</taxon>
        <taxon>Viridiplantae</taxon>
        <taxon>Streptophyta</taxon>
        <taxon>Embryophyta</taxon>
        <taxon>Tracheophyta</taxon>
        <taxon>Spermatophyta</taxon>
        <taxon>Magnoliopsida</taxon>
        <taxon>eudicotyledons</taxon>
        <taxon>Gunneridae</taxon>
        <taxon>Pentapetalae</taxon>
        <taxon>rosids</taxon>
        <taxon>fabids</taxon>
        <taxon>Malpighiales</taxon>
        <taxon>Linaceae</taxon>
        <taxon>Linum</taxon>
    </lineage>
</organism>
<feature type="signal peptide" evidence="2">
    <location>
        <begin position="1"/>
        <end position="25"/>
    </location>
</feature>
<feature type="chain" id="PRO_5043337470" description="Secreted protein" evidence="2">
    <location>
        <begin position="26"/>
        <end position="98"/>
    </location>
</feature>
<evidence type="ECO:0000256" key="1">
    <source>
        <dbReference type="SAM" id="MobiDB-lite"/>
    </source>
</evidence>
<reference evidence="3 4" key="1">
    <citation type="submission" date="2024-04" db="EMBL/GenBank/DDBJ databases">
        <authorList>
            <person name="Fracassetti M."/>
        </authorList>
    </citation>
    <scope>NUCLEOTIDE SEQUENCE [LARGE SCALE GENOMIC DNA]</scope>
</reference>
<proteinExistence type="predicted"/>
<feature type="region of interest" description="Disordered" evidence="1">
    <location>
        <begin position="74"/>
        <end position="98"/>
    </location>
</feature>
<accession>A0AAV2CD73</accession>
<dbReference type="AlphaFoldDB" id="A0AAV2CD73"/>
<evidence type="ECO:0008006" key="5">
    <source>
        <dbReference type="Google" id="ProtNLM"/>
    </source>
</evidence>